<feature type="domain" description="RNA polymerase sigma factor 70 region 4 type 2" evidence="6">
    <location>
        <begin position="101"/>
        <end position="150"/>
    </location>
</feature>
<dbReference type="NCBIfam" id="TIGR02937">
    <property type="entry name" value="sigma70-ECF"/>
    <property type="match status" value="1"/>
</dbReference>
<proteinExistence type="inferred from homology"/>
<keyword evidence="2" id="KW-0805">Transcription regulation</keyword>
<dbReference type="PANTHER" id="PTHR43133">
    <property type="entry name" value="RNA POLYMERASE ECF-TYPE SIGMA FACTO"/>
    <property type="match status" value="1"/>
</dbReference>
<dbReference type="Proteomes" id="UP000273083">
    <property type="component" value="Unassembled WGS sequence"/>
</dbReference>
<keyword evidence="3" id="KW-0731">Sigma factor</keyword>
<dbReference type="InterPro" id="IPR013324">
    <property type="entry name" value="RNA_pol_sigma_r3/r4-like"/>
</dbReference>
<dbReference type="Gene3D" id="1.10.1740.10">
    <property type="match status" value="1"/>
</dbReference>
<feature type="domain" description="RNA polymerase sigma-70 region 2" evidence="5">
    <location>
        <begin position="13"/>
        <end position="76"/>
    </location>
</feature>
<dbReference type="CDD" id="cd06171">
    <property type="entry name" value="Sigma70_r4"/>
    <property type="match status" value="1"/>
</dbReference>
<protein>
    <submittedName>
        <fullName evidence="7">RNA polymerase sigma-70 factor (ECF subfamily)</fullName>
    </submittedName>
</protein>
<dbReference type="InterPro" id="IPR013325">
    <property type="entry name" value="RNA_pol_sigma_r2"/>
</dbReference>
<dbReference type="AlphaFoldDB" id="A0A3N1XM46"/>
<dbReference type="GO" id="GO:0016987">
    <property type="term" value="F:sigma factor activity"/>
    <property type="evidence" value="ECO:0007669"/>
    <property type="project" value="UniProtKB-KW"/>
</dbReference>
<evidence type="ECO:0000256" key="3">
    <source>
        <dbReference type="ARBA" id="ARBA00023082"/>
    </source>
</evidence>
<dbReference type="InterPro" id="IPR014284">
    <property type="entry name" value="RNA_pol_sigma-70_dom"/>
</dbReference>
<dbReference type="InterPro" id="IPR013249">
    <property type="entry name" value="RNA_pol_sigma70_r4_t2"/>
</dbReference>
<dbReference type="EMBL" id="RJVG01000007">
    <property type="protein sequence ID" value="ROR27248.1"/>
    <property type="molecule type" value="Genomic_DNA"/>
</dbReference>
<dbReference type="PANTHER" id="PTHR43133:SF60">
    <property type="entry name" value="RNA POLYMERASE SIGMA FACTOR SIGV"/>
    <property type="match status" value="1"/>
</dbReference>
<organism evidence="7 8">
    <name type="scientific">Mobilisporobacter senegalensis</name>
    <dbReference type="NCBI Taxonomy" id="1329262"/>
    <lineage>
        <taxon>Bacteria</taxon>
        <taxon>Bacillati</taxon>
        <taxon>Bacillota</taxon>
        <taxon>Clostridia</taxon>
        <taxon>Lachnospirales</taxon>
        <taxon>Lachnospiraceae</taxon>
        <taxon>Mobilisporobacter</taxon>
    </lineage>
</organism>
<dbReference type="GO" id="GO:0006352">
    <property type="term" value="P:DNA-templated transcription initiation"/>
    <property type="evidence" value="ECO:0007669"/>
    <property type="project" value="InterPro"/>
</dbReference>
<comment type="similarity">
    <text evidence="1">Belongs to the sigma-70 factor family. ECF subfamily.</text>
</comment>
<dbReference type="InterPro" id="IPR036388">
    <property type="entry name" value="WH-like_DNA-bd_sf"/>
</dbReference>
<dbReference type="InterPro" id="IPR007627">
    <property type="entry name" value="RNA_pol_sigma70_r2"/>
</dbReference>
<keyword evidence="4" id="KW-0804">Transcription</keyword>
<dbReference type="SUPFAM" id="SSF88659">
    <property type="entry name" value="Sigma3 and sigma4 domains of RNA polymerase sigma factors"/>
    <property type="match status" value="1"/>
</dbReference>
<gene>
    <name evidence="7" type="ORF">EDD66_107162</name>
</gene>
<evidence type="ECO:0000313" key="8">
    <source>
        <dbReference type="Proteomes" id="UP000273083"/>
    </source>
</evidence>
<dbReference type="Pfam" id="PF08281">
    <property type="entry name" value="Sigma70_r4_2"/>
    <property type="match status" value="1"/>
</dbReference>
<reference evidence="7 8" key="1">
    <citation type="submission" date="2018-11" db="EMBL/GenBank/DDBJ databases">
        <title>Genomic Encyclopedia of Type Strains, Phase IV (KMG-IV): sequencing the most valuable type-strain genomes for metagenomic binning, comparative biology and taxonomic classification.</title>
        <authorList>
            <person name="Goeker M."/>
        </authorList>
    </citation>
    <scope>NUCLEOTIDE SEQUENCE [LARGE SCALE GENOMIC DNA]</scope>
    <source>
        <strain evidence="7 8">DSM 26537</strain>
    </source>
</reference>
<sequence length="158" mass="18257">MVYNGAINPLEQLIKTYSNMLLKIAFTYVKNTADAEDIVQDVFVKVFEKNPDFTSEEHRKAWLIRSTINKAKNYLSSSIFRKNVPLDEELSYLPKEESSVLGAVMNLPAKYRLVIHLYYYEGYSAEEIALTLGKRSSTIRTQLQRGRALLKQELKGEW</sequence>
<evidence type="ECO:0000256" key="4">
    <source>
        <dbReference type="ARBA" id="ARBA00023163"/>
    </source>
</evidence>
<evidence type="ECO:0000259" key="5">
    <source>
        <dbReference type="Pfam" id="PF04542"/>
    </source>
</evidence>
<evidence type="ECO:0000313" key="7">
    <source>
        <dbReference type="EMBL" id="ROR27248.1"/>
    </source>
</evidence>
<dbReference type="OrthoDB" id="9795666at2"/>
<dbReference type="Gene3D" id="1.10.10.10">
    <property type="entry name" value="Winged helix-like DNA-binding domain superfamily/Winged helix DNA-binding domain"/>
    <property type="match status" value="1"/>
</dbReference>
<evidence type="ECO:0000256" key="2">
    <source>
        <dbReference type="ARBA" id="ARBA00023015"/>
    </source>
</evidence>
<dbReference type="RefSeq" id="WP_123609939.1">
    <property type="nucleotide sequence ID" value="NZ_RJVG01000007.1"/>
</dbReference>
<dbReference type="Pfam" id="PF04542">
    <property type="entry name" value="Sigma70_r2"/>
    <property type="match status" value="1"/>
</dbReference>
<evidence type="ECO:0000259" key="6">
    <source>
        <dbReference type="Pfam" id="PF08281"/>
    </source>
</evidence>
<evidence type="ECO:0000256" key="1">
    <source>
        <dbReference type="ARBA" id="ARBA00010641"/>
    </source>
</evidence>
<name>A0A3N1XM46_9FIRM</name>
<dbReference type="GO" id="GO:0003677">
    <property type="term" value="F:DNA binding"/>
    <property type="evidence" value="ECO:0007669"/>
    <property type="project" value="InterPro"/>
</dbReference>
<dbReference type="InterPro" id="IPR039425">
    <property type="entry name" value="RNA_pol_sigma-70-like"/>
</dbReference>
<keyword evidence="8" id="KW-1185">Reference proteome</keyword>
<dbReference type="SUPFAM" id="SSF88946">
    <property type="entry name" value="Sigma2 domain of RNA polymerase sigma factors"/>
    <property type="match status" value="1"/>
</dbReference>
<comment type="caution">
    <text evidence="7">The sequence shown here is derived from an EMBL/GenBank/DDBJ whole genome shotgun (WGS) entry which is preliminary data.</text>
</comment>
<accession>A0A3N1XM46</accession>